<evidence type="ECO:0000313" key="8">
    <source>
        <dbReference type="EMBL" id="HGM59194.1"/>
    </source>
</evidence>
<feature type="transmembrane region" description="Helical" evidence="6">
    <location>
        <begin position="250"/>
        <end position="269"/>
    </location>
</feature>
<feature type="transmembrane region" description="Helical" evidence="6">
    <location>
        <begin position="299"/>
        <end position="320"/>
    </location>
</feature>
<evidence type="ECO:0000256" key="5">
    <source>
        <dbReference type="ARBA" id="ARBA00023136"/>
    </source>
</evidence>
<evidence type="ECO:0000256" key="1">
    <source>
        <dbReference type="ARBA" id="ARBA00004651"/>
    </source>
</evidence>
<evidence type="ECO:0000256" key="4">
    <source>
        <dbReference type="ARBA" id="ARBA00022989"/>
    </source>
</evidence>
<feature type="transmembrane region" description="Helical" evidence="6">
    <location>
        <begin position="362"/>
        <end position="380"/>
    </location>
</feature>
<organism evidence="8">
    <name type="scientific">Staphylothermus marinus</name>
    <dbReference type="NCBI Taxonomy" id="2280"/>
    <lineage>
        <taxon>Archaea</taxon>
        <taxon>Thermoproteota</taxon>
        <taxon>Thermoprotei</taxon>
        <taxon>Desulfurococcales</taxon>
        <taxon>Desulfurococcaceae</taxon>
        <taxon>Staphylothermus</taxon>
    </lineage>
</organism>
<dbReference type="AlphaFoldDB" id="A0A7C4D815"/>
<evidence type="ECO:0000256" key="6">
    <source>
        <dbReference type="SAM" id="Phobius"/>
    </source>
</evidence>
<dbReference type="EMBL" id="DTBJ01000056">
    <property type="protein sequence ID" value="HGM59194.1"/>
    <property type="molecule type" value="Genomic_DNA"/>
</dbReference>
<accession>A0A7C4D815</accession>
<dbReference type="InterPro" id="IPR051449">
    <property type="entry name" value="ABC-2_transporter_component"/>
</dbReference>
<evidence type="ECO:0000256" key="2">
    <source>
        <dbReference type="ARBA" id="ARBA00022475"/>
    </source>
</evidence>
<feature type="transmembrane region" description="Helical" evidence="6">
    <location>
        <begin position="23"/>
        <end position="45"/>
    </location>
</feature>
<dbReference type="PANTHER" id="PTHR30294:SF29">
    <property type="entry name" value="MULTIDRUG ABC TRANSPORTER PERMEASE YBHS-RELATED"/>
    <property type="match status" value="1"/>
</dbReference>
<feature type="transmembrane region" description="Helical" evidence="6">
    <location>
        <begin position="387"/>
        <end position="405"/>
    </location>
</feature>
<feature type="domain" description="ABC-2 type transporter transmembrane" evidence="7">
    <location>
        <begin position="20"/>
        <end position="404"/>
    </location>
</feature>
<keyword evidence="3 6" id="KW-0812">Transmembrane</keyword>
<dbReference type="Pfam" id="PF12698">
    <property type="entry name" value="ABC2_membrane_3"/>
    <property type="match status" value="1"/>
</dbReference>
<comment type="caution">
    <text evidence="8">The sequence shown here is derived from an EMBL/GenBank/DDBJ whole genome shotgun (WGS) entry which is preliminary data.</text>
</comment>
<comment type="subcellular location">
    <subcellularLocation>
        <location evidence="1">Cell membrane</location>
        <topology evidence="1">Multi-pass membrane protein</topology>
    </subcellularLocation>
</comment>
<keyword evidence="4 6" id="KW-1133">Transmembrane helix</keyword>
<dbReference type="Gene3D" id="3.40.1710.10">
    <property type="entry name" value="abc type-2 transporter like domain"/>
    <property type="match status" value="1"/>
</dbReference>
<dbReference type="GO" id="GO:0005886">
    <property type="term" value="C:plasma membrane"/>
    <property type="evidence" value="ECO:0007669"/>
    <property type="project" value="UniProtKB-SubCell"/>
</dbReference>
<name>A0A7C4D815_STAMA</name>
<feature type="transmembrane region" description="Helical" evidence="6">
    <location>
        <begin position="209"/>
        <end position="230"/>
    </location>
</feature>
<dbReference type="InterPro" id="IPR013525">
    <property type="entry name" value="ABC2_TM"/>
</dbReference>
<gene>
    <name evidence="8" type="ORF">ENU14_06405</name>
</gene>
<dbReference type="PANTHER" id="PTHR30294">
    <property type="entry name" value="MEMBRANE COMPONENT OF ABC TRANSPORTER YHHJ-RELATED"/>
    <property type="match status" value="1"/>
</dbReference>
<feature type="transmembrane region" description="Helical" evidence="6">
    <location>
        <begin position="276"/>
        <end position="293"/>
    </location>
</feature>
<protein>
    <submittedName>
        <fullName evidence="8">ABC transporter permease</fullName>
    </submittedName>
</protein>
<dbReference type="GO" id="GO:0140359">
    <property type="term" value="F:ABC-type transporter activity"/>
    <property type="evidence" value="ECO:0007669"/>
    <property type="project" value="InterPro"/>
</dbReference>
<keyword evidence="5 6" id="KW-0472">Membrane</keyword>
<reference evidence="8" key="1">
    <citation type="journal article" date="2020" name="mSystems">
        <title>Genome- and Community-Level Interaction Insights into Carbon Utilization and Element Cycling Functions of Hydrothermarchaeota in Hydrothermal Sediment.</title>
        <authorList>
            <person name="Zhou Z."/>
            <person name="Liu Y."/>
            <person name="Xu W."/>
            <person name="Pan J."/>
            <person name="Luo Z.H."/>
            <person name="Li M."/>
        </authorList>
    </citation>
    <scope>NUCLEOTIDE SEQUENCE [LARGE SCALE GENOMIC DNA]</scope>
    <source>
        <strain evidence="8">SpSt-642</strain>
    </source>
</reference>
<keyword evidence="2" id="KW-1003">Cell membrane</keyword>
<sequence>MGSIMKALIHKELIDLLRDRKTIITTILLPVITFPLLGFIVGIIYSQQPVRVAIVDADKSIYTDPLTNITVSSEWLVNNITSRLEKMKFEVEKVNSIEAIKNPIYDVVVLIPENFSINASSLNKSARVIIYRRAVFQSAQIAEAAVNDIIRSYSDRLSNLKIKALSRLANVTVSEQAIKNPISGKTEVVTLTGEAAPSELESKGVITRLLIMVLSFVVVPASSFVIDGIIGERERKTIEFLLVSPASLNSIIYSKMIVATLLGLIVAVVDAFSVMIYFVVAATVIVGNVWLFIDIALLAIHSITAFFTILASVSIALPFITRTRGIRSASNIASIVTSIGTIIFLSSFFIDYSRLPITIQYPLYLIPFVHSVLAIQLFLLGEYVKTTMHLALLGISSIILLIITTKTVDSEKILVAPE</sequence>
<evidence type="ECO:0000259" key="7">
    <source>
        <dbReference type="Pfam" id="PF12698"/>
    </source>
</evidence>
<evidence type="ECO:0000256" key="3">
    <source>
        <dbReference type="ARBA" id="ARBA00022692"/>
    </source>
</evidence>
<feature type="transmembrane region" description="Helical" evidence="6">
    <location>
        <begin position="332"/>
        <end position="350"/>
    </location>
</feature>
<proteinExistence type="predicted"/>